<organism evidence="1 2">
    <name type="scientific">Lithocarpus litseifolius</name>
    <dbReference type="NCBI Taxonomy" id="425828"/>
    <lineage>
        <taxon>Eukaryota</taxon>
        <taxon>Viridiplantae</taxon>
        <taxon>Streptophyta</taxon>
        <taxon>Embryophyta</taxon>
        <taxon>Tracheophyta</taxon>
        <taxon>Spermatophyta</taxon>
        <taxon>Magnoliopsida</taxon>
        <taxon>eudicotyledons</taxon>
        <taxon>Gunneridae</taxon>
        <taxon>Pentapetalae</taxon>
        <taxon>rosids</taxon>
        <taxon>fabids</taxon>
        <taxon>Fagales</taxon>
        <taxon>Fagaceae</taxon>
        <taxon>Lithocarpus</taxon>
    </lineage>
</organism>
<gene>
    <name evidence="1" type="ORF">SO802_009788</name>
</gene>
<keyword evidence="2" id="KW-1185">Reference proteome</keyword>
<evidence type="ECO:0000313" key="2">
    <source>
        <dbReference type="Proteomes" id="UP001459277"/>
    </source>
</evidence>
<name>A0AAW2DI04_9ROSI</name>
<evidence type="ECO:0000313" key="1">
    <source>
        <dbReference type="EMBL" id="KAL0008286.1"/>
    </source>
</evidence>
<proteinExistence type="predicted"/>
<dbReference type="EMBL" id="JAZDWU010000003">
    <property type="protein sequence ID" value="KAL0008286.1"/>
    <property type="molecule type" value="Genomic_DNA"/>
</dbReference>
<dbReference type="PANTHER" id="PTHR47150:SF7">
    <property type="entry name" value="NUCLEASE"/>
    <property type="match status" value="1"/>
</dbReference>
<sequence length="165" mass="18951">MGSSLFHKLLLDDSDKDEIIEEVVMDSTSRNCRSYIRHIHLAGHEKLYLDYFANSPVYPEKVEAHDPYFVQKRNGGKKLGLSSFQKITTVLRMLAYGVIGDFMDEYVQIGETTTLQSLEKFVAAVVDIFSEEYLRKPYNEDITRLLAHGKRRGFPGMLGLIDCMY</sequence>
<dbReference type="InterPro" id="IPR006912">
    <property type="entry name" value="Harbinger_derived_prot"/>
</dbReference>
<dbReference type="PANTHER" id="PTHR47150">
    <property type="entry name" value="OS12G0169200 PROTEIN"/>
    <property type="match status" value="1"/>
</dbReference>
<protein>
    <submittedName>
        <fullName evidence="1">Uncharacterized protein</fullName>
    </submittedName>
</protein>
<reference evidence="1 2" key="1">
    <citation type="submission" date="2024-01" db="EMBL/GenBank/DDBJ databases">
        <title>A telomere-to-telomere, gap-free genome of sweet tea (Lithocarpus litseifolius).</title>
        <authorList>
            <person name="Zhou J."/>
        </authorList>
    </citation>
    <scope>NUCLEOTIDE SEQUENCE [LARGE SCALE GENOMIC DNA]</scope>
    <source>
        <strain evidence="1">Zhou-2022a</strain>
        <tissue evidence="1">Leaf</tissue>
    </source>
</reference>
<accession>A0AAW2DI04</accession>
<dbReference type="AlphaFoldDB" id="A0AAW2DI04"/>
<dbReference type="Pfam" id="PF04827">
    <property type="entry name" value="Plant_tran"/>
    <property type="match status" value="1"/>
</dbReference>
<comment type="caution">
    <text evidence="1">The sequence shown here is derived from an EMBL/GenBank/DDBJ whole genome shotgun (WGS) entry which is preliminary data.</text>
</comment>
<dbReference type="Proteomes" id="UP001459277">
    <property type="component" value="Unassembled WGS sequence"/>
</dbReference>